<dbReference type="EMBL" id="CP001574">
    <property type="protein sequence ID" value="ACO68648.1"/>
    <property type="molecule type" value="Genomic_DNA"/>
</dbReference>
<dbReference type="KEGG" id="mis:MICPUN_55595"/>
<dbReference type="AlphaFoldDB" id="C1FEW7"/>
<proteinExistence type="predicted"/>
<dbReference type="InParanoid" id="C1FEW7"/>
<dbReference type="RefSeq" id="XP_002507390.1">
    <property type="nucleotide sequence ID" value="XM_002507344.1"/>
</dbReference>
<feature type="region of interest" description="Disordered" evidence="1">
    <location>
        <begin position="77"/>
        <end position="100"/>
    </location>
</feature>
<name>C1FEW7_MICCC</name>
<sequence length="100" mass="11496">MHTVCAVDTKNVIVSIDGRKVHWVDPRYVGDRWSVVWYRRDVGKTEPVVDEGVVPRWWAREEKSSWVHAKNPAVPNPVVVDPEAVDADDTRVKRHKRGSN</sequence>
<organism evidence="2 3">
    <name type="scientific">Micromonas commoda (strain RCC299 / NOUM17 / CCMP2709)</name>
    <name type="common">Picoplanktonic green alga</name>
    <dbReference type="NCBI Taxonomy" id="296587"/>
    <lineage>
        <taxon>Eukaryota</taxon>
        <taxon>Viridiplantae</taxon>
        <taxon>Chlorophyta</taxon>
        <taxon>Mamiellophyceae</taxon>
        <taxon>Mamiellales</taxon>
        <taxon>Mamiellaceae</taxon>
        <taxon>Micromonas</taxon>
    </lineage>
</organism>
<evidence type="ECO:0000313" key="2">
    <source>
        <dbReference type="EMBL" id="ACO68648.1"/>
    </source>
</evidence>
<protein>
    <submittedName>
        <fullName evidence="2">Uncharacterized protein</fullName>
    </submittedName>
</protein>
<dbReference type="OrthoDB" id="1728874at2759"/>
<evidence type="ECO:0000256" key="1">
    <source>
        <dbReference type="SAM" id="MobiDB-lite"/>
    </source>
</evidence>
<reference evidence="2 3" key="1">
    <citation type="journal article" date="2009" name="Science">
        <title>Green evolution and dynamic adaptations revealed by genomes of the marine picoeukaryotes Micromonas.</title>
        <authorList>
            <person name="Worden A.Z."/>
            <person name="Lee J.H."/>
            <person name="Mock T."/>
            <person name="Rouze P."/>
            <person name="Simmons M.P."/>
            <person name="Aerts A.L."/>
            <person name="Allen A.E."/>
            <person name="Cuvelier M.L."/>
            <person name="Derelle E."/>
            <person name="Everett M.V."/>
            <person name="Foulon E."/>
            <person name="Grimwood J."/>
            <person name="Gundlach H."/>
            <person name="Henrissat B."/>
            <person name="Napoli C."/>
            <person name="McDonald S.M."/>
            <person name="Parker M.S."/>
            <person name="Rombauts S."/>
            <person name="Salamov A."/>
            <person name="Von Dassow P."/>
            <person name="Badger J.H."/>
            <person name="Coutinho P.M."/>
            <person name="Demir E."/>
            <person name="Dubchak I."/>
            <person name="Gentemann C."/>
            <person name="Eikrem W."/>
            <person name="Gready J.E."/>
            <person name="John U."/>
            <person name="Lanier W."/>
            <person name="Lindquist E.A."/>
            <person name="Lucas S."/>
            <person name="Mayer K.F."/>
            <person name="Moreau H."/>
            <person name="Not F."/>
            <person name="Otillar R."/>
            <person name="Panaud O."/>
            <person name="Pangilinan J."/>
            <person name="Paulsen I."/>
            <person name="Piegu B."/>
            <person name="Poliakov A."/>
            <person name="Robbens S."/>
            <person name="Schmutz J."/>
            <person name="Toulza E."/>
            <person name="Wyss T."/>
            <person name="Zelensky A."/>
            <person name="Zhou K."/>
            <person name="Armbrust E.V."/>
            <person name="Bhattacharya D."/>
            <person name="Goodenough U.W."/>
            <person name="Van de Peer Y."/>
            <person name="Grigoriev I.V."/>
        </authorList>
    </citation>
    <scope>NUCLEOTIDE SEQUENCE [LARGE SCALE GENOMIC DNA]</scope>
    <source>
        <strain evidence="3">RCC299 / NOUM17</strain>
    </source>
</reference>
<evidence type="ECO:0000313" key="3">
    <source>
        <dbReference type="Proteomes" id="UP000002009"/>
    </source>
</evidence>
<dbReference type="Proteomes" id="UP000002009">
    <property type="component" value="Chromosome 1"/>
</dbReference>
<gene>
    <name evidence="2" type="ORF">MICPUN_55595</name>
</gene>
<accession>C1FEW7</accession>
<dbReference type="GeneID" id="8250685"/>
<keyword evidence="3" id="KW-1185">Reference proteome</keyword>